<evidence type="ECO:0000313" key="1">
    <source>
        <dbReference type="EMBL" id="MBD1430762.1"/>
    </source>
</evidence>
<keyword evidence="2" id="KW-1185">Reference proteome</keyword>
<organism evidence="1 2">
    <name type="scientific">Sphingobacterium litopenaei</name>
    <dbReference type="NCBI Taxonomy" id="2763500"/>
    <lineage>
        <taxon>Bacteria</taxon>
        <taxon>Pseudomonadati</taxon>
        <taxon>Bacteroidota</taxon>
        <taxon>Sphingobacteriia</taxon>
        <taxon>Sphingobacteriales</taxon>
        <taxon>Sphingobacteriaceae</taxon>
        <taxon>Sphingobacterium</taxon>
    </lineage>
</organism>
<evidence type="ECO:0000313" key="2">
    <source>
        <dbReference type="Proteomes" id="UP000651271"/>
    </source>
</evidence>
<name>A0ABR7YHJ3_9SPHI</name>
<gene>
    <name evidence="1" type="ORF">H8B04_14560</name>
</gene>
<dbReference type="RefSeq" id="WP_190302813.1">
    <property type="nucleotide sequence ID" value="NZ_JACOIJ010000037.1"/>
</dbReference>
<protein>
    <submittedName>
        <fullName evidence="1">Uncharacterized protein</fullName>
    </submittedName>
</protein>
<sequence>MPVPTIGSSGVQIISLPATRIITKDTIATFEIANLLINSTRKPLTLTGFHIKPGVRYKLKIEIGCPCTQEVKSSGYIEISSWNGTKPTTYNTVHTFSSADYGAVLDIFEIDNSFSLRVGVSSTGNGGNHIYSGTYVETSPNSTTVTTNEIQFQGWADNLRDVVSTGLFPNIEFKNGWRWGATIHNQFVPNIFSLKGRHKANTVANGADVLLTDKSEWKPIIRVIINKDGSVEMLGSINAYGGPPYYPLKTTNNVTLTLSHNSASPTSRTRKINGSFNKVTWSRTGVNRVMLDQTKIGSTLFYGKFTGLKTIACSGNQ</sequence>
<dbReference type="Proteomes" id="UP000651271">
    <property type="component" value="Unassembled WGS sequence"/>
</dbReference>
<reference evidence="1 2" key="1">
    <citation type="submission" date="2020-08" db="EMBL/GenBank/DDBJ databases">
        <title>Sphingobacterium sp. DN04309 isolated from aquaculture water.</title>
        <authorList>
            <person name="Zhang M."/>
        </authorList>
    </citation>
    <scope>NUCLEOTIDE SEQUENCE [LARGE SCALE GENOMIC DNA]</scope>
    <source>
        <strain evidence="1 2">DN04309</strain>
    </source>
</reference>
<proteinExistence type="predicted"/>
<accession>A0ABR7YHJ3</accession>
<comment type="caution">
    <text evidence="1">The sequence shown here is derived from an EMBL/GenBank/DDBJ whole genome shotgun (WGS) entry which is preliminary data.</text>
</comment>
<dbReference type="EMBL" id="JACOIJ010000037">
    <property type="protein sequence ID" value="MBD1430762.1"/>
    <property type="molecule type" value="Genomic_DNA"/>
</dbReference>